<accession>A0A0G0JHM8</accession>
<comment type="pathway">
    <text evidence="2">Carbohydrate degradation; glycolysis; D-glyceraldehyde 3-phosphate and glycerone phosphate from D-glucose: step 4/4.</text>
</comment>
<comment type="caution">
    <text evidence="9">The sequence shown here is derived from an EMBL/GenBank/DDBJ whole genome shotgun (WGS) entry which is preliminary data.</text>
</comment>
<evidence type="ECO:0000256" key="7">
    <source>
        <dbReference type="ARBA" id="ARBA00029799"/>
    </source>
</evidence>
<reference evidence="9 10" key="1">
    <citation type="journal article" date="2015" name="Nature">
        <title>rRNA introns, odd ribosomes, and small enigmatic genomes across a large radiation of phyla.</title>
        <authorList>
            <person name="Brown C.T."/>
            <person name="Hug L.A."/>
            <person name="Thomas B.C."/>
            <person name="Sharon I."/>
            <person name="Castelle C.J."/>
            <person name="Singh A."/>
            <person name="Wilkins M.J."/>
            <person name="Williams K.H."/>
            <person name="Banfield J.F."/>
        </authorList>
    </citation>
    <scope>NUCLEOTIDE SEQUENCE [LARGE SCALE GENOMIC DNA]</scope>
</reference>
<dbReference type="NCBIfam" id="NF033379">
    <property type="entry name" value="FrucBisAld_I"/>
    <property type="match status" value="1"/>
</dbReference>
<dbReference type="STRING" id="1619046.US42_C0008G0104"/>
<evidence type="ECO:0000256" key="2">
    <source>
        <dbReference type="ARBA" id="ARBA00004714"/>
    </source>
</evidence>
<dbReference type="AlphaFoldDB" id="A0A0G0JHM8"/>
<proteinExistence type="inferred from homology"/>
<dbReference type="PANTHER" id="PTHR11627">
    <property type="entry name" value="FRUCTOSE-BISPHOSPHATE ALDOLASE"/>
    <property type="match status" value="1"/>
</dbReference>
<dbReference type="EMBL" id="LBSX01000008">
    <property type="protein sequence ID" value="KKQ27591.1"/>
    <property type="molecule type" value="Genomic_DNA"/>
</dbReference>
<evidence type="ECO:0000256" key="5">
    <source>
        <dbReference type="ARBA" id="ARBA00023152"/>
    </source>
</evidence>
<gene>
    <name evidence="9" type="ORF">US42_C0008G0104</name>
</gene>
<organism evidence="9 10">
    <name type="scientific">Candidatus Magasanikbacteria bacterium GW2011_GWC2_37_14</name>
    <dbReference type="NCBI Taxonomy" id="1619046"/>
    <lineage>
        <taxon>Bacteria</taxon>
        <taxon>Candidatus Magasanikiibacteriota</taxon>
    </lineage>
</organism>
<keyword evidence="5" id="KW-0324">Glycolysis</keyword>
<evidence type="ECO:0000256" key="3">
    <source>
        <dbReference type="ARBA" id="ARBA00010387"/>
    </source>
</evidence>
<evidence type="ECO:0000256" key="4">
    <source>
        <dbReference type="ARBA" id="ARBA00013068"/>
    </source>
</evidence>
<dbReference type="Gene3D" id="3.20.20.70">
    <property type="entry name" value="Aldolase class I"/>
    <property type="match status" value="1"/>
</dbReference>
<evidence type="ECO:0000256" key="6">
    <source>
        <dbReference type="ARBA" id="ARBA00023239"/>
    </source>
</evidence>
<dbReference type="Proteomes" id="UP000034849">
    <property type="component" value="Unassembled WGS sequence"/>
</dbReference>
<comment type="similarity">
    <text evidence="3">Belongs to the class I fructose-bisphosphate aldolase family.</text>
</comment>
<dbReference type="SUPFAM" id="SSF51569">
    <property type="entry name" value="Aldolase"/>
    <property type="match status" value="1"/>
</dbReference>
<dbReference type="UniPathway" id="UPA00109">
    <property type="reaction ID" value="UER00183"/>
</dbReference>
<protein>
    <recommendedName>
        <fullName evidence="8">Probable fructose-bisphosphate aldolase class 1</fullName>
        <ecNumber evidence="4">4.1.2.13</ecNumber>
    </recommendedName>
    <alternativeName>
        <fullName evidence="7">Fructose-bisphosphate aldolase class I</fullName>
    </alternativeName>
</protein>
<dbReference type="GO" id="GO:0006096">
    <property type="term" value="P:glycolytic process"/>
    <property type="evidence" value="ECO:0007669"/>
    <property type="project" value="UniProtKB-UniPathway"/>
</dbReference>
<dbReference type="InterPro" id="IPR013785">
    <property type="entry name" value="Aldolase_TIM"/>
</dbReference>
<comment type="catalytic activity">
    <reaction evidence="1">
        <text>beta-D-fructose 1,6-bisphosphate = D-glyceraldehyde 3-phosphate + dihydroxyacetone phosphate</text>
        <dbReference type="Rhea" id="RHEA:14729"/>
        <dbReference type="ChEBI" id="CHEBI:32966"/>
        <dbReference type="ChEBI" id="CHEBI:57642"/>
        <dbReference type="ChEBI" id="CHEBI:59776"/>
        <dbReference type="EC" id="4.1.2.13"/>
    </reaction>
</comment>
<dbReference type="EC" id="4.1.2.13" evidence="4"/>
<sequence>MSELNNIAKQMVAPGKGILAADESTPTIGKRFAKIEVENNEDNRRGYRELLFTAPNMGEYISGVIMYDETIRQRASDGHTFVTVLEKQNVLSGIKVDEGTESLVDSPEEVVTKGLENLPARLPEYVNMGAKFCKWRGVIKIGENLPTANCVQMNAERLAKYAKLCQENNLVPIVEPEVLMDGGHTIEKCYEVTKNVLDVTFVELKKAGVELGGIILKPNMVISGSTCETQASAKEIAELTVKCLKETVPAEVSGIAFLSGGQSEELAAETLNEINKIAVDCPWQLSFSYGRALQASTLKAWAGKSENIVTAQETFLMQAKKTSLARDGRL</sequence>
<evidence type="ECO:0000313" key="9">
    <source>
        <dbReference type="EMBL" id="KKQ27591.1"/>
    </source>
</evidence>
<evidence type="ECO:0000256" key="8">
    <source>
        <dbReference type="ARBA" id="ARBA00072515"/>
    </source>
</evidence>
<dbReference type="PATRIC" id="fig|1619046.3.peg.625"/>
<keyword evidence="6" id="KW-0456">Lyase</keyword>
<evidence type="ECO:0000313" key="10">
    <source>
        <dbReference type="Proteomes" id="UP000034849"/>
    </source>
</evidence>
<dbReference type="GO" id="GO:0004332">
    <property type="term" value="F:fructose-bisphosphate aldolase activity"/>
    <property type="evidence" value="ECO:0007669"/>
    <property type="project" value="UniProtKB-EC"/>
</dbReference>
<name>A0A0G0JHM8_9BACT</name>
<dbReference type="InterPro" id="IPR000741">
    <property type="entry name" value="FBA_I"/>
</dbReference>
<dbReference type="FunFam" id="3.20.20.70:FF:000140">
    <property type="entry name" value="Fructose-bisphosphate aldolase"/>
    <property type="match status" value="1"/>
</dbReference>
<evidence type="ECO:0000256" key="1">
    <source>
        <dbReference type="ARBA" id="ARBA00000441"/>
    </source>
</evidence>
<dbReference type="Pfam" id="PF00274">
    <property type="entry name" value="Glycolytic"/>
    <property type="match status" value="1"/>
</dbReference>